<comment type="caution">
    <text evidence="2">The sequence shown here is derived from an EMBL/GenBank/DDBJ whole genome shotgun (WGS) entry which is preliminary data.</text>
</comment>
<dbReference type="Proteomes" id="UP000622017">
    <property type="component" value="Unassembled WGS sequence"/>
</dbReference>
<gene>
    <name evidence="2" type="ORF">H8B15_06180</name>
</gene>
<evidence type="ECO:0000256" key="1">
    <source>
        <dbReference type="SAM" id="Phobius"/>
    </source>
</evidence>
<dbReference type="RefSeq" id="WP_187318797.1">
    <property type="nucleotide sequence ID" value="NZ_JACSCY010000003.1"/>
</dbReference>
<keyword evidence="1" id="KW-1133">Transmembrane helix</keyword>
<dbReference type="EMBL" id="JACSCY010000003">
    <property type="protein sequence ID" value="MBC6610500.1"/>
    <property type="molecule type" value="Genomic_DNA"/>
</dbReference>
<evidence type="ECO:0000313" key="2">
    <source>
        <dbReference type="EMBL" id="MBC6610500.1"/>
    </source>
</evidence>
<accession>A0ABR7MHF4</accession>
<keyword evidence="1" id="KW-0472">Membrane</keyword>
<evidence type="ECO:0000313" key="3">
    <source>
        <dbReference type="Proteomes" id="UP000622017"/>
    </source>
</evidence>
<dbReference type="PROSITE" id="PS51257">
    <property type="entry name" value="PROKAR_LIPOPROTEIN"/>
    <property type="match status" value="1"/>
</dbReference>
<keyword evidence="3" id="KW-1185">Reference proteome</keyword>
<organism evidence="2 3">
    <name type="scientific">Hymenobacter citatus</name>
    <dbReference type="NCBI Taxonomy" id="2763506"/>
    <lineage>
        <taxon>Bacteria</taxon>
        <taxon>Pseudomonadati</taxon>
        <taxon>Bacteroidota</taxon>
        <taxon>Cytophagia</taxon>
        <taxon>Cytophagales</taxon>
        <taxon>Hymenobacteraceae</taxon>
        <taxon>Hymenobacter</taxon>
    </lineage>
</organism>
<reference evidence="2 3" key="1">
    <citation type="submission" date="2020-08" db="EMBL/GenBank/DDBJ databases">
        <title>Hymenobacter sp.</title>
        <authorList>
            <person name="Kim M.K."/>
        </authorList>
    </citation>
    <scope>NUCLEOTIDE SEQUENCE [LARGE SCALE GENOMIC DNA]</scope>
    <source>
        <strain evidence="2 3">BT507</strain>
    </source>
</reference>
<keyword evidence="1" id="KW-0812">Transmembrane</keyword>
<name>A0ABR7MHF4_9BACT</name>
<feature type="transmembrane region" description="Helical" evidence="1">
    <location>
        <begin position="154"/>
        <end position="173"/>
    </location>
</feature>
<feature type="transmembrane region" description="Helical" evidence="1">
    <location>
        <begin position="127"/>
        <end position="147"/>
    </location>
</feature>
<sequence length="177" mass="18536">MPIATLRRLRLLPSLLVGFVLLTLAAGCQSARPTPTAYQVRLTQPAVALAPTPPTLAPTAETPIAAAEPVATDTPPKPRAKVRTSHQAMRATVPTAATKRLPQRLLRAVQHTAKHSAGVVHPNTAEVGLGTTVLGVLGLIVAPIALIGLLIWGGLVWTILLGLAALAVLIAYIDPYW</sequence>
<proteinExistence type="predicted"/>
<protein>
    <submittedName>
        <fullName evidence="2">Uncharacterized protein</fullName>
    </submittedName>
</protein>